<dbReference type="PANTHER" id="PTHR30399:SF1">
    <property type="entry name" value="UTP PYROPHOSPHATASE"/>
    <property type="match status" value="1"/>
</dbReference>
<proteinExistence type="predicted"/>
<accession>A0A133UGG8</accession>
<evidence type="ECO:0000313" key="3">
    <source>
        <dbReference type="EMBL" id="KXA93328.1"/>
    </source>
</evidence>
<dbReference type="Proteomes" id="UP000070373">
    <property type="component" value="Unassembled WGS sequence"/>
</dbReference>
<organism evidence="3 4">
    <name type="scientific">candidate division MSBL1 archaeon SCGC-AAA259E17</name>
    <dbReference type="NCBI Taxonomy" id="1698263"/>
    <lineage>
        <taxon>Archaea</taxon>
        <taxon>Methanobacteriati</taxon>
        <taxon>Methanobacteriota</taxon>
        <taxon>candidate division MSBL1</taxon>
    </lineage>
</organism>
<sequence>MKKTELLGEDIEYTVRRSSKATIPRVDVSMDGVRAVIPEGSDKDPEGLLQEKAIQVIKSKKKFDRYREEIPKRKFQEGEFFPYLGEEHNVAVSSEHSDRKVEGEKLILPADEVKDTSIKRELEKLYREKAREIIEEILERYEDLRIEYKRIKLKNQKTRWASCSSRQNLNFNWRIAMAPKDIIEYVVVHELVHLEESNHSKRFWTKVSSILPDYKERAKWLKDHSPKLVFSEEDYTSSSW</sequence>
<dbReference type="EMBL" id="LHXN01000008">
    <property type="protein sequence ID" value="KXA93328.1"/>
    <property type="molecule type" value="Genomic_DNA"/>
</dbReference>
<gene>
    <name evidence="3" type="ORF">AKJ64_00905</name>
</gene>
<reference evidence="3 4" key="1">
    <citation type="journal article" date="2016" name="Sci. Rep.">
        <title>Metabolic traits of an uncultured archaeal lineage -MSBL1- from brine pools of the Red Sea.</title>
        <authorList>
            <person name="Mwirichia R."/>
            <person name="Alam I."/>
            <person name="Rashid M."/>
            <person name="Vinu M."/>
            <person name="Ba-Alawi W."/>
            <person name="Anthony Kamau A."/>
            <person name="Kamanda Ngugi D."/>
            <person name="Goker M."/>
            <person name="Klenk H.P."/>
            <person name="Bajic V."/>
            <person name="Stingl U."/>
        </authorList>
    </citation>
    <scope>NUCLEOTIDE SEQUENCE [LARGE SCALE GENOMIC DNA]</scope>
    <source>
        <strain evidence="3">SCGC-AAA259E17</strain>
    </source>
</reference>
<comment type="caution">
    <text evidence="3">The sequence shown here is derived from an EMBL/GenBank/DDBJ whole genome shotgun (WGS) entry which is preliminary data.</text>
</comment>
<keyword evidence="1" id="KW-0175">Coiled coil</keyword>
<name>A0A133UGG8_9EURY</name>
<dbReference type="InterPro" id="IPR053136">
    <property type="entry name" value="UTP_pyrophosphatase-like"/>
</dbReference>
<dbReference type="CDD" id="cd07344">
    <property type="entry name" value="M48_yhfN_like"/>
    <property type="match status" value="1"/>
</dbReference>
<keyword evidence="4" id="KW-1185">Reference proteome</keyword>
<evidence type="ECO:0000256" key="1">
    <source>
        <dbReference type="SAM" id="Coils"/>
    </source>
</evidence>
<dbReference type="Pfam" id="PF01863">
    <property type="entry name" value="YgjP-like"/>
    <property type="match status" value="1"/>
</dbReference>
<protein>
    <recommendedName>
        <fullName evidence="2">YgjP-like metallopeptidase domain-containing protein</fullName>
    </recommendedName>
</protein>
<dbReference type="InterPro" id="IPR002725">
    <property type="entry name" value="YgjP-like_metallopeptidase"/>
</dbReference>
<dbReference type="AlphaFoldDB" id="A0A133UGG8"/>
<dbReference type="PANTHER" id="PTHR30399">
    <property type="entry name" value="UNCHARACTERIZED PROTEIN YGJP"/>
    <property type="match status" value="1"/>
</dbReference>
<feature type="domain" description="YgjP-like metallopeptidase" evidence="2">
    <location>
        <begin position="26"/>
        <end position="224"/>
    </location>
</feature>
<dbReference type="Gene3D" id="3.30.2010.10">
    <property type="entry name" value="Metalloproteases ('zincins'), catalytic domain"/>
    <property type="match status" value="1"/>
</dbReference>
<feature type="coiled-coil region" evidence="1">
    <location>
        <begin position="127"/>
        <end position="154"/>
    </location>
</feature>
<evidence type="ECO:0000259" key="2">
    <source>
        <dbReference type="Pfam" id="PF01863"/>
    </source>
</evidence>
<evidence type="ECO:0000313" key="4">
    <source>
        <dbReference type="Proteomes" id="UP000070373"/>
    </source>
</evidence>